<protein>
    <submittedName>
        <fullName evidence="2">Uncharacterized protein</fullName>
    </submittedName>
</protein>
<organism evidence="2 3">
    <name type="scientific">Pleurodeles waltl</name>
    <name type="common">Iberian ribbed newt</name>
    <dbReference type="NCBI Taxonomy" id="8319"/>
    <lineage>
        <taxon>Eukaryota</taxon>
        <taxon>Metazoa</taxon>
        <taxon>Chordata</taxon>
        <taxon>Craniata</taxon>
        <taxon>Vertebrata</taxon>
        <taxon>Euteleostomi</taxon>
        <taxon>Amphibia</taxon>
        <taxon>Batrachia</taxon>
        <taxon>Caudata</taxon>
        <taxon>Salamandroidea</taxon>
        <taxon>Salamandridae</taxon>
        <taxon>Pleurodelinae</taxon>
        <taxon>Pleurodeles</taxon>
    </lineage>
</organism>
<evidence type="ECO:0000256" key="1">
    <source>
        <dbReference type="SAM" id="MobiDB-lite"/>
    </source>
</evidence>
<sequence>MTDSCFSQPQDFAHKVSSWFMKQQRGHTDSCLALMCKEMQEGCVSWASSRPSCSPPLHEEYRASEHGYLEGSETETPARAPSLVMSGTAERLALT</sequence>
<feature type="region of interest" description="Disordered" evidence="1">
    <location>
        <begin position="64"/>
        <end position="95"/>
    </location>
</feature>
<accession>A0AAV7P722</accession>
<reference evidence="2" key="1">
    <citation type="journal article" date="2022" name="bioRxiv">
        <title>Sequencing and chromosome-scale assembly of the giantPleurodeles waltlgenome.</title>
        <authorList>
            <person name="Brown T."/>
            <person name="Elewa A."/>
            <person name="Iarovenko S."/>
            <person name="Subramanian E."/>
            <person name="Araus A.J."/>
            <person name="Petzold A."/>
            <person name="Susuki M."/>
            <person name="Suzuki K.-i.T."/>
            <person name="Hayashi T."/>
            <person name="Toyoda A."/>
            <person name="Oliveira C."/>
            <person name="Osipova E."/>
            <person name="Leigh N.D."/>
            <person name="Simon A."/>
            <person name="Yun M.H."/>
        </authorList>
    </citation>
    <scope>NUCLEOTIDE SEQUENCE</scope>
    <source>
        <strain evidence="2">20211129_DDA</strain>
        <tissue evidence="2">Liver</tissue>
    </source>
</reference>
<gene>
    <name evidence="2" type="ORF">NDU88_002540</name>
</gene>
<proteinExistence type="predicted"/>
<evidence type="ECO:0000313" key="3">
    <source>
        <dbReference type="Proteomes" id="UP001066276"/>
    </source>
</evidence>
<name>A0AAV7P722_PLEWA</name>
<dbReference type="AlphaFoldDB" id="A0AAV7P722"/>
<keyword evidence="3" id="KW-1185">Reference proteome</keyword>
<evidence type="ECO:0000313" key="2">
    <source>
        <dbReference type="EMBL" id="KAJ1124077.1"/>
    </source>
</evidence>
<dbReference type="EMBL" id="JANPWB010000011">
    <property type="protein sequence ID" value="KAJ1124077.1"/>
    <property type="molecule type" value="Genomic_DNA"/>
</dbReference>
<comment type="caution">
    <text evidence="2">The sequence shown here is derived from an EMBL/GenBank/DDBJ whole genome shotgun (WGS) entry which is preliminary data.</text>
</comment>
<dbReference type="Proteomes" id="UP001066276">
    <property type="component" value="Chromosome 7"/>
</dbReference>